<dbReference type="AlphaFoldDB" id="A0A2M7SF74"/>
<dbReference type="PANTHER" id="PTHR43643">
    <property type="entry name" value="HISTIDINOL-PHOSPHATE AMINOTRANSFERASE 2"/>
    <property type="match status" value="1"/>
</dbReference>
<gene>
    <name evidence="6" type="primary">hisC</name>
    <name evidence="8" type="ORF">COY52_00830</name>
</gene>
<dbReference type="InterPro" id="IPR015422">
    <property type="entry name" value="PyrdxlP-dep_Trfase_small"/>
</dbReference>
<comment type="catalytic activity">
    <reaction evidence="6">
        <text>L-histidinol phosphate + 2-oxoglutarate = 3-(imidazol-4-yl)-2-oxopropyl phosphate + L-glutamate</text>
        <dbReference type="Rhea" id="RHEA:23744"/>
        <dbReference type="ChEBI" id="CHEBI:16810"/>
        <dbReference type="ChEBI" id="CHEBI:29985"/>
        <dbReference type="ChEBI" id="CHEBI:57766"/>
        <dbReference type="ChEBI" id="CHEBI:57980"/>
        <dbReference type="EC" id="2.6.1.9"/>
    </reaction>
</comment>
<comment type="caution">
    <text evidence="8">The sequence shown here is derived from an EMBL/GenBank/DDBJ whole genome shotgun (WGS) entry which is preliminary data.</text>
</comment>
<evidence type="ECO:0000256" key="4">
    <source>
        <dbReference type="ARBA" id="ARBA00022679"/>
    </source>
</evidence>
<keyword evidence="3 6" id="KW-0032">Aminotransferase</keyword>
<protein>
    <recommendedName>
        <fullName evidence="6">Histidinol-phosphate aminotransferase</fullName>
        <ecNumber evidence="6">2.6.1.9</ecNumber>
    </recommendedName>
    <alternativeName>
        <fullName evidence="6">Imidazole acetol-phosphate transaminase</fullName>
    </alternativeName>
</protein>
<feature type="domain" description="Aminotransferase class I/classII large" evidence="7">
    <location>
        <begin position="32"/>
        <end position="354"/>
    </location>
</feature>
<comment type="subunit">
    <text evidence="2 6">Homodimer.</text>
</comment>
<evidence type="ECO:0000313" key="8">
    <source>
        <dbReference type="EMBL" id="PIZ18139.1"/>
    </source>
</evidence>
<dbReference type="PANTHER" id="PTHR43643:SF3">
    <property type="entry name" value="HISTIDINOL-PHOSPHATE AMINOTRANSFERASE"/>
    <property type="match status" value="1"/>
</dbReference>
<feature type="modified residue" description="N6-(pyridoxal phosphate)lysine" evidence="6">
    <location>
        <position position="224"/>
    </location>
</feature>
<evidence type="ECO:0000259" key="7">
    <source>
        <dbReference type="Pfam" id="PF00155"/>
    </source>
</evidence>
<keyword evidence="6" id="KW-0368">Histidine biosynthesis</keyword>
<evidence type="ECO:0000256" key="5">
    <source>
        <dbReference type="ARBA" id="ARBA00022898"/>
    </source>
</evidence>
<dbReference type="InterPro" id="IPR050106">
    <property type="entry name" value="HistidinolP_aminotransfase"/>
</dbReference>
<dbReference type="Proteomes" id="UP000229307">
    <property type="component" value="Unassembled WGS sequence"/>
</dbReference>
<dbReference type="InterPro" id="IPR004839">
    <property type="entry name" value="Aminotransferase_I/II_large"/>
</dbReference>
<evidence type="ECO:0000256" key="2">
    <source>
        <dbReference type="ARBA" id="ARBA00011738"/>
    </source>
</evidence>
<accession>A0A2M7SF74</accession>
<comment type="pathway">
    <text evidence="6">Amino-acid biosynthesis; L-histidine biosynthesis; L-histidine from 5-phospho-alpha-D-ribose 1-diphosphate: step 7/9.</text>
</comment>
<comment type="similarity">
    <text evidence="6">Belongs to the class-II pyridoxal-phosphate-dependent aminotransferase family. Histidinol-phosphate aminotransferase subfamily.</text>
</comment>
<dbReference type="Gene3D" id="3.40.640.10">
    <property type="entry name" value="Type I PLP-dependent aspartate aminotransferase-like (Major domain)"/>
    <property type="match status" value="1"/>
</dbReference>
<dbReference type="InterPro" id="IPR015424">
    <property type="entry name" value="PyrdxlP-dep_Trfase"/>
</dbReference>
<evidence type="ECO:0000313" key="9">
    <source>
        <dbReference type="Proteomes" id="UP000229307"/>
    </source>
</evidence>
<name>A0A2M7SF74_9BACT</name>
<dbReference type="EC" id="2.6.1.9" evidence="6"/>
<organism evidence="8 9">
    <name type="scientific">Candidatus Desantisbacteria bacterium CG_4_10_14_0_8_um_filter_48_22</name>
    <dbReference type="NCBI Taxonomy" id="1974543"/>
    <lineage>
        <taxon>Bacteria</taxon>
        <taxon>Candidatus Desantisiibacteriota</taxon>
    </lineage>
</organism>
<dbReference type="GO" id="GO:0000105">
    <property type="term" value="P:L-histidine biosynthetic process"/>
    <property type="evidence" value="ECO:0007669"/>
    <property type="project" value="UniProtKB-UniRule"/>
</dbReference>
<dbReference type="EMBL" id="PFMR01000031">
    <property type="protein sequence ID" value="PIZ18139.1"/>
    <property type="molecule type" value="Genomic_DNA"/>
</dbReference>
<dbReference type="HAMAP" id="MF_01023">
    <property type="entry name" value="HisC_aminotrans_2"/>
    <property type="match status" value="1"/>
</dbReference>
<keyword evidence="5 6" id="KW-0663">Pyridoxal phosphate</keyword>
<keyword evidence="6" id="KW-0028">Amino-acid biosynthesis</keyword>
<evidence type="ECO:0000256" key="6">
    <source>
        <dbReference type="HAMAP-Rule" id="MF_01023"/>
    </source>
</evidence>
<keyword evidence="4 6" id="KW-0808">Transferase</keyword>
<proteinExistence type="inferred from homology"/>
<comment type="cofactor">
    <cofactor evidence="1 6">
        <name>pyridoxal 5'-phosphate</name>
        <dbReference type="ChEBI" id="CHEBI:597326"/>
    </cofactor>
</comment>
<dbReference type="CDD" id="cd00609">
    <property type="entry name" value="AAT_like"/>
    <property type="match status" value="1"/>
</dbReference>
<dbReference type="GO" id="GO:0004400">
    <property type="term" value="F:histidinol-phosphate transaminase activity"/>
    <property type="evidence" value="ECO:0007669"/>
    <property type="project" value="UniProtKB-UniRule"/>
</dbReference>
<reference evidence="9" key="1">
    <citation type="submission" date="2017-09" db="EMBL/GenBank/DDBJ databases">
        <title>Depth-based differentiation of microbial function through sediment-hosted aquifers and enrichment of novel symbionts in the deep terrestrial subsurface.</title>
        <authorList>
            <person name="Probst A.J."/>
            <person name="Ladd B."/>
            <person name="Jarett J.K."/>
            <person name="Geller-Mcgrath D.E."/>
            <person name="Sieber C.M.K."/>
            <person name="Emerson J.B."/>
            <person name="Anantharaman K."/>
            <person name="Thomas B.C."/>
            <person name="Malmstrom R."/>
            <person name="Stieglmeier M."/>
            <person name="Klingl A."/>
            <person name="Woyke T."/>
            <person name="Ryan C.M."/>
            <person name="Banfield J.F."/>
        </authorList>
    </citation>
    <scope>NUCLEOTIDE SEQUENCE [LARGE SCALE GENOMIC DNA]</scope>
</reference>
<evidence type="ECO:0000256" key="1">
    <source>
        <dbReference type="ARBA" id="ARBA00001933"/>
    </source>
</evidence>
<dbReference type="InterPro" id="IPR005861">
    <property type="entry name" value="HisP_aminotrans"/>
</dbReference>
<dbReference type="SUPFAM" id="SSF53383">
    <property type="entry name" value="PLP-dependent transferases"/>
    <property type="match status" value="1"/>
</dbReference>
<evidence type="ECO:0000256" key="3">
    <source>
        <dbReference type="ARBA" id="ARBA00022576"/>
    </source>
</evidence>
<dbReference type="Gene3D" id="3.90.1150.10">
    <property type="entry name" value="Aspartate Aminotransferase, domain 1"/>
    <property type="match status" value="1"/>
</dbReference>
<dbReference type="UniPathway" id="UPA00031">
    <property type="reaction ID" value="UER00012"/>
</dbReference>
<dbReference type="GO" id="GO:0030170">
    <property type="term" value="F:pyridoxal phosphate binding"/>
    <property type="evidence" value="ECO:0007669"/>
    <property type="project" value="InterPro"/>
</dbReference>
<dbReference type="InterPro" id="IPR015421">
    <property type="entry name" value="PyrdxlP-dep_Trfase_major"/>
</dbReference>
<dbReference type="Pfam" id="PF00155">
    <property type="entry name" value="Aminotran_1_2"/>
    <property type="match status" value="1"/>
</dbReference>
<dbReference type="NCBIfam" id="TIGR01141">
    <property type="entry name" value="hisC"/>
    <property type="match status" value="1"/>
</dbReference>
<sequence>MEKLARKCILKIKPYVPGKPIEEVERELGIKEAIKLASNENPFSPPAGVLKAIKAYLPRLNRYPDDHGYYLINALAKKFGVKRENLILGCGSDEIMELITKAFLEPGEEVLFGDQSFVMYRIITQIMGGNPVAVPLKNYTYDLPAMAKAVTDRTKIIFIANPNNPTGTIVKDKEARDFFRDVRKDVIIVFDEAYAEYVEDKEYPRSLEIIRENRNCIMLRTFSKICSLAGLRIGYGIASPGLIACLGRVRLPFNTSSISQIAALASLKEKKWASEIKRINSQGKKYLYGELEKMGLDYIPTQANFILIKLGDKAAKAAESLLRNGIIVRSGLIGDCIRVTIGTQAENRKFVKVLGAILKK</sequence>